<dbReference type="InterPro" id="IPR052181">
    <property type="entry name" value="5hmC_binding"/>
</dbReference>
<dbReference type="RefSeq" id="WP_189513432.1">
    <property type="nucleotide sequence ID" value="NZ_BMXG01000007.1"/>
</dbReference>
<proteinExistence type="predicted"/>
<dbReference type="AlphaFoldDB" id="A0A8J3GE01"/>
<dbReference type="InterPro" id="IPR002740">
    <property type="entry name" value="EVE_domain"/>
</dbReference>
<name>A0A8J3GE01_9BACT</name>
<organism evidence="3 4">
    <name type="scientific">Cerasicoccus arenae</name>
    <dbReference type="NCBI Taxonomy" id="424488"/>
    <lineage>
        <taxon>Bacteria</taxon>
        <taxon>Pseudomonadati</taxon>
        <taxon>Verrucomicrobiota</taxon>
        <taxon>Opitutia</taxon>
        <taxon>Puniceicoccales</taxon>
        <taxon>Cerasicoccaceae</taxon>
        <taxon>Cerasicoccus</taxon>
    </lineage>
</organism>
<feature type="domain" description="EVE" evidence="2">
    <location>
        <begin position="4"/>
        <end position="153"/>
    </location>
</feature>
<dbReference type="SUPFAM" id="SSF88697">
    <property type="entry name" value="PUA domain-like"/>
    <property type="match status" value="1"/>
</dbReference>
<evidence type="ECO:0000313" key="4">
    <source>
        <dbReference type="Proteomes" id="UP000642829"/>
    </source>
</evidence>
<reference evidence="3" key="2">
    <citation type="submission" date="2020-09" db="EMBL/GenBank/DDBJ databases">
        <authorList>
            <person name="Sun Q."/>
            <person name="Kim S."/>
        </authorList>
    </citation>
    <scope>NUCLEOTIDE SEQUENCE</scope>
    <source>
        <strain evidence="3">KCTC 12870</strain>
    </source>
</reference>
<dbReference type="Proteomes" id="UP000642829">
    <property type="component" value="Unassembled WGS sequence"/>
</dbReference>
<dbReference type="Gene3D" id="3.10.590.10">
    <property type="entry name" value="ph1033 like domains"/>
    <property type="match status" value="1"/>
</dbReference>
<gene>
    <name evidence="3" type="ORF">GCM10007047_14380</name>
</gene>
<dbReference type="PANTHER" id="PTHR14087:SF7">
    <property type="entry name" value="THYMOCYTE NUCLEAR PROTEIN 1"/>
    <property type="match status" value="1"/>
</dbReference>
<keyword evidence="1" id="KW-0597">Phosphoprotein</keyword>
<accession>A0A8J3GE01</accession>
<dbReference type="CDD" id="cd21133">
    <property type="entry name" value="EVE"/>
    <property type="match status" value="1"/>
</dbReference>
<dbReference type="PANTHER" id="PTHR14087">
    <property type="entry name" value="THYMOCYTE NUCLEAR PROTEIN 1"/>
    <property type="match status" value="1"/>
</dbReference>
<evidence type="ECO:0000256" key="1">
    <source>
        <dbReference type="ARBA" id="ARBA00022553"/>
    </source>
</evidence>
<comment type="caution">
    <text evidence="3">The sequence shown here is derived from an EMBL/GenBank/DDBJ whole genome shotgun (WGS) entry which is preliminary data.</text>
</comment>
<reference evidence="3" key="1">
    <citation type="journal article" date="2014" name="Int. J. Syst. Evol. Microbiol.">
        <title>Complete genome sequence of Corynebacterium casei LMG S-19264T (=DSM 44701T), isolated from a smear-ripened cheese.</title>
        <authorList>
            <consortium name="US DOE Joint Genome Institute (JGI-PGF)"/>
            <person name="Walter F."/>
            <person name="Albersmeier A."/>
            <person name="Kalinowski J."/>
            <person name="Ruckert C."/>
        </authorList>
    </citation>
    <scope>NUCLEOTIDE SEQUENCE</scope>
    <source>
        <strain evidence="3">KCTC 12870</strain>
    </source>
</reference>
<sequence>MPRKYWLMKTEPDVFSFDDLKDRPHQTEPWDGIRNYQARNYMRDEMKIGDRILFYHSRCDPPGIVGVAEVVGEAVPDPSAWDPKSNYYDEKASPENPRWCMVSVRYFETFPRLVSLEELKADPKLSEMRVVQRGNRLSIMPVTKEEFDYVIKMSRKS</sequence>
<protein>
    <submittedName>
        <fullName evidence="3">DUF55 domain-containing protein</fullName>
    </submittedName>
</protein>
<dbReference type="EMBL" id="BMXG01000007">
    <property type="protein sequence ID" value="GHB99293.1"/>
    <property type="molecule type" value="Genomic_DNA"/>
</dbReference>
<dbReference type="Pfam" id="PF01878">
    <property type="entry name" value="EVE"/>
    <property type="match status" value="1"/>
</dbReference>
<evidence type="ECO:0000259" key="2">
    <source>
        <dbReference type="Pfam" id="PF01878"/>
    </source>
</evidence>
<dbReference type="FunFam" id="3.10.590.10:FF:000003">
    <property type="entry name" value="Thymocyte nuclear protein 1"/>
    <property type="match status" value="1"/>
</dbReference>
<evidence type="ECO:0000313" key="3">
    <source>
        <dbReference type="EMBL" id="GHB99293.1"/>
    </source>
</evidence>
<keyword evidence="4" id="KW-1185">Reference proteome</keyword>
<dbReference type="InterPro" id="IPR047197">
    <property type="entry name" value="THYN1-like_EVE"/>
</dbReference>
<dbReference type="InterPro" id="IPR015947">
    <property type="entry name" value="PUA-like_sf"/>
</dbReference>